<sequence>MVYIDINILSDKIEFSIFRNFSNNKKILKRNEIIFPICYSSPQRLNYIRNLMGSFIEEYNIGHYKVNIGSLDKDEDIKVLIDEMREVVKIEGVLEELFISKGVKTWR</sequence>
<protein>
    <submittedName>
        <fullName evidence="1">Uncharacterized protein</fullName>
    </submittedName>
</protein>
<dbReference type="EMBL" id="CACRUE010000039">
    <property type="protein sequence ID" value="VYU44218.1"/>
    <property type="molecule type" value="Genomic_DNA"/>
</dbReference>
<proteinExistence type="predicted"/>
<organism evidence="1">
    <name type="scientific">Intestinibacter bartlettii</name>
    <dbReference type="NCBI Taxonomy" id="261299"/>
    <lineage>
        <taxon>Bacteria</taxon>
        <taxon>Bacillati</taxon>
        <taxon>Bacillota</taxon>
        <taxon>Clostridia</taxon>
        <taxon>Peptostreptococcales</taxon>
        <taxon>Peptostreptococcaceae</taxon>
        <taxon>Intestinibacter</taxon>
    </lineage>
</organism>
<evidence type="ECO:0000313" key="1">
    <source>
        <dbReference type="EMBL" id="VYU44218.1"/>
    </source>
</evidence>
<dbReference type="AlphaFoldDB" id="A0A6N3EW38"/>
<name>A0A6N3EW38_9FIRM</name>
<accession>A0A6N3EW38</accession>
<dbReference type="RefSeq" id="WP_024038151.1">
    <property type="nucleotide sequence ID" value="NZ_CACRUE010000039.1"/>
</dbReference>
<reference evidence="1" key="1">
    <citation type="submission" date="2019-11" db="EMBL/GenBank/DDBJ databases">
        <authorList>
            <person name="Feng L."/>
        </authorList>
    </citation>
    <scope>NUCLEOTIDE SEQUENCE</scope>
    <source>
        <strain evidence="1">IbartlettiiLFYP30</strain>
    </source>
</reference>
<gene>
    <name evidence="1" type="ORF">IBLFYP30_02699</name>
</gene>